<dbReference type="PANTHER" id="PTHR46969">
    <property type="entry name" value="BIFUNCTIONAL PROTEIN HLDE"/>
    <property type="match status" value="1"/>
</dbReference>
<dbReference type="AlphaFoldDB" id="A0A7X3FFM2"/>
<sequence>MNSDRIKKILGKLQRRSGAAVVVMGDIILDEYTQCEQDYSPNEDCTVLRRQNSLLFPGNALNVCLNIDAMEGKAAVLGTLGIDREADELRRLTGGRVNLDGLLADSGRSTTVKSRLCLRDGSLIRVDREDNTPVSPQTAAGLLAQAEACGDVRCAVVSDLGKGLFPGSCIGSFIGWARRKGIPALVDPAGSKLERYAGASVLFPNLLEFNRLTSSAFQHPAEAVQKAREQMRKYDIGAIVLKAGENGSCWITNREALHLPALGKQPVCEVGAGDSCIAAFAVGTGCGLSEEECFLLGSAAAAVSISKAYTSAVSLSELIRFSTAMEPVSVYRL</sequence>
<proteinExistence type="predicted"/>
<dbReference type="Proteomes" id="UP000490800">
    <property type="component" value="Unassembled WGS sequence"/>
</dbReference>
<keyword evidence="3" id="KW-1185">Reference proteome</keyword>
<evidence type="ECO:0000259" key="1">
    <source>
        <dbReference type="Pfam" id="PF00294"/>
    </source>
</evidence>
<dbReference type="PANTHER" id="PTHR46969:SF1">
    <property type="entry name" value="BIFUNCTIONAL PROTEIN HLDE"/>
    <property type="match status" value="1"/>
</dbReference>
<dbReference type="Pfam" id="PF00294">
    <property type="entry name" value="PfkB"/>
    <property type="match status" value="1"/>
</dbReference>
<dbReference type="InterPro" id="IPR011611">
    <property type="entry name" value="PfkB_dom"/>
</dbReference>
<gene>
    <name evidence="2" type="ORF">EDM21_04810</name>
</gene>
<dbReference type="GO" id="GO:0033785">
    <property type="term" value="F:heptose 7-phosphate kinase activity"/>
    <property type="evidence" value="ECO:0007669"/>
    <property type="project" value="TreeGrafter"/>
</dbReference>
<dbReference type="SUPFAM" id="SSF53613">
    <property type="entry name" value="Ribokinase-like"/>
    <property type="match status" value="1"/>
</dbReference>
<evidence type="ECO:0000313" key="2">
    <source>
        <dbReference type="EMBL" id="MVO98843.1"/>
    </source>
</evidence>
<organism evidence="2 3">
    <name type="scientific">Paenibacillus lutrae</name>
    <dbReference type="NCBI Taxonomy" id="2078573"/>
    <lineage>
        <taxon>Bacteria</taxon>
        <taxon>Bacillati</taxon>
        <taxon>Bacillota</taxon>
        <taxon>Bacilli</taxon>
        <taxon>Bacillales</taxon>
        <taxon>Paenibacillaceae</taxon>
        <taxon>Paenibacillus</taxon>
    </lineage>
</organism>
<comment type="caution">
    <text evidence="2">The sequence shown here is derived from an EMBL/GenBank/DDBJ whole genome shotgun (WGS) entry which is preliminary data.</text>
</comment>
<name>A0A7X3FFM2_9BACL</name>
<protein>
    <recommendedName>
        <fullName evidence="1">Carbohydrate kinase PfkB domain-containing protein</fullName>
    </recommendedName>
</protein>
<feature type="domain" description="Carbohydrate kinase PfkB" evidence="1">
    <location>
        <begin position="21"/>
        <end position="312"/>
    </location>
</feature>
<evidence type="ECO:0000313" key="3">
    <source>
        <dbReference type="Proteomes" id="UP000490800"/>
    </source>
</evidence>
<dbReference type="EMBL" id="RHLK01000002">
    <property type="protein sequence ID" value="MVO98843.1"/>
    <property type="molecule type" value="Genomic_DNA"/>
</dbReference>
<dbReference type="GO" id="GO:0005829">
    <property type="term" value="C:cytosol"/>
    <property type="evidence" value="ECO:0007669"/>
    <property type="project" value="TreeGrafter"/>
</dbReference>
<dbReference type="InterPro" id="IPR029056">
    <property type="entry name" value="Ribokinase-like"/>
</dbReference>
<accession>A0A7X3FFM2</accession>
<dbReference type="Gene3D" id="3.40.1190.20">
    <property type="match status" value="1"/>
</dbReference>
<reference evidence="2 3" key="1">
    <citation type="journal article" date="2019" name="Microorganisms">
        <title>Paenibacillus lutrae sp. nov., A Chitinolytic Species Isolated from A River Otter in Castril Natural Park, Granada, Spain.</title>
        <authorList>
            <person name="Rodriguez M."/>
            <person name="Reina J.C."/>
            <person name="Bejar V."/>
            <person name="Llamas I."/>
        </authorList>
    </citation>
    <scope>NUCLEOTIDE SEQUENCE [LARGE SCALE GENOMIC DNA]</scope>
    <source>
        <strain evidence="2 3">N10</strain>
    </source>
</reference>
<dbReference type="RefSeq" id="WP_157333355.1">
    <property type="nucleotide sequence ID" value="NZ_RHLK01000002.1"/>
</dbReference>
<dbReference type="GO" id="GO:0033786">
    <property type="term" value="F:heptose-1-phosphate adenylyltransferase activity"/>
    <property type="evidence" value="ECO:0007669"/>
    <property type="project" value="TreeGrafter"/>
</dbReference>
<dbReference type="OrthoDB" id="9802794at2"/>